<dbReference type="SUPFAM" id="SSF53187">
    <property type="entry name" value="Zn-dependent exopeptidases"/>
    <property type="match status" value="1"/>
</dbReference>
<evidence type="ECO:0000256" key="8">
    <source>
        <dbReference type="ARBA" id="ARBA00023049"/>
    </source>
</evidence>
<keyword evidence="7 9" id="KW-0862">Zinc</keyword>
<dbReference type="PANTHER" id="PTHR28570:SF2">
    <property type="entry name" value="M18 FAMILY AMINOPEPTIDASE 1-RELATED"/>
    <property type="match status" value="1"/>
</dbReference>
<evidence type="ECO:0000256" key="1">
    <source>
        <dbReference type="ARBA" id="ARBA00001947"/>
    </source>
</evidence>
<comment type="similarity">
    <text evidence="2 9">Belongs to the peptidase M18 family.</text>
</comment>
<dbReference type="AlphaFoldDB" id="A0A7C4VT42"/>
<comment type="cofactor">
    <cofactor evidence="1 10">
        <name>Zn(2+)</name>
        <dbReference type="ChEBI" id="CHEBI:29105"/>
    </cofactor>
</comment>
<sequence length="451" mass="49522">MNFGRLVWEKRTKEEIEGFAEEYVKFVDFAKTERLAIEYVESALKKAGFLPLEKAESLKDVVGVYLINRGKSLIAIKGNVENGINLIAAHVDAPRLDLRPYPFFEDNGYALAETHYYGGVKKYQWFNIPLALVGVVVKDNGEKVNICIGCDEKDPVFVLPDLLPHLDKEDKKVSEQFRADKMNVVLGSVPLKDEKNDPVKKHVLKILKERYGIDEEDFVSADLELVPAFKPRVVGIDESFIGAYGQDDRVCAYQALRAFLDAETVPGGKAVGLLLLDREEIGSEGDAGAQARFYIAFLRKVVARSGLGNEETILDDIISNSTAISADVTALYDPSFSDVHDKLNVAKPGYGVAIVKYTGRGGKSGASEAHAELVAKVRGILNKHGISWQTSLLGKVDVGGGGTVAKFLAKEGFNTIDMGPGLLSMHSPFELISKADLYETYLAFKVLLENL</sequence>
<evidence type="ECO:0000256" key="4">
    <source>
        <dbReference type="ARBA" id="ARBA00022670"/>
    </source>
</evidence>
<keyword evidence="5 9" id="KW-0479">Metal-binding</keyword>
<reference evidence="11" key="1">
    <citation type="journal article" date="2020" name="mSystems">
        <title>Genome- and Community-Level Interaction Insights into Carbon Utilization and Element Cycling Functions of Hydrothermarchaeota in Hydrothermal Sediment.</title>
        <authorList>
            <person name="Zhou Z."/>
            <person name="Liu Y."/>
            <person name="Xu W."/>
            <person name="Pan J."/>
            <person name="Luo Z.H."/>
            <person name="Li M."/>
        </authorList>
    </citation>
    <scope>NUCLEOTIDE SEQUENCE [LARGE SCALE GENOMIC DNA]</scope>
    <source>
        <strain evidence="11">SpSt-609</strain>
    </source>
</reference>
<protein>
    <recommendedName>
        <fullName evidence="10">M18 family aminopeptidase</fullName>
        <ecNumber evidence="10">3.4.11.-</ecNumber>
    </recommendedName>
</protein>
<keyword evidence="8 9" id="KW-0482">Metalloprotease</keyword>
<evidence type="ECO:0000256" key="10">
    <source>
        <dbReference type="RuleBase" id="RU004387"/>
    </source>
</evidence>
<accession>A0A7C4VT42</accession>
<dbReference type="Pfam" id="PF02127">
    <property type="entry name" value="Peptidase_M18"/>
    <property type="match status" value="1"/>
</dbReference>
<comment type="caution">
    <text evidence="11">The sequence shown here is derived from an EMBL/GenBank/DDBJ whole genome shotgun (WGS) entry which is preliminary data.</text>
</comment>
<gene>
    <name evidence="11" type="ORF">ENT77_01495</name>
</gene>
<dbReference type="NCBIfam" id="NF002600">
    <property type="entry name" value="PRK02256.1"/>
    <property type="match status" value="1"/>
</dbReference>
<keyword evidence="3 9" id="KW-0031">Aminopeptidase</keyword>
<evidence type="ECO:0000256" key="5">
    <source>
        <dbReference type="ARBA" id="ARBA00022723"/>
    </source>
</evidence>
<dbReference type="GO" id="GO:0006508">
    <property type="term" value="P:proteolysis"/>
    <property type="evidence" value="ECO:0007669"/>
    <property type="project" value="UniProtKB-KW"/>
</dbReference>
<dbReference type="Gene3D" id="2.30.250.10">
    <property type="entry name" value="Aminopeptidase i, Domain 2"/>
    <property type="match status" value="1"/>
</dbReference>
<evidence type="ECO:0000256" key="9">
    <source>
        <dbReference type="RuleBase" id="RU004386"/>
    </source>
</evidence>
<dbReference type="InterPro" id="IPR023358">
    <property type="entry name" value="Peptidase_M18_dom2"/>
</dbReference>
<dbReference type="SUPFAM" id="SSF101821">
    <property type="entry name" value="Aminopeptidase/glucanase lid domain"/>
    <property type="match status" value="1"/>
</dbReference>
<name>A0A7C4VT42_9BACT</name>
<proteinExistence type="inferred from homology"/>
<evidence type="ECO:0000256" key="3">
    <source>
        <dbReference type="ARBA" id="ARBA00022438"/>
    </source>
</evidence>
<keyword evidence="4 9" id="KW-0645">Protease</keyword>
<evidence type="ECO:0000313" key="11">
    <source>
        <dbReference type="EMBL" id="HGU39867.1"/>
    </source>
</evidence>
<evidence type="ECO:0000256" key="7">
    <source>
        <dbReference type="ARBA" id="ARBA00022833"/>
    </source>
</evidence>
<evidence type="ECO:0000256" key="6">
    <source>
        <dbReference type="ARBA" id="ARBA00022801"/>
    </source>
</evidence>
<dbReference type="PANTHER" id="PTHR28570">
    <property type="entry name" value="ASPARTYL AMINOPEPTIDASE"/>
    <property type="match status" value="1"/>
</dbReference>
<dbReference type="GO" id="GO:0005737">
    <property type="term" value="C:cytoplasm"/>
    <property type="evidence" value="ECO:0007669"/>
    <property type="project" value="UniProtKB-ARBA"/>
</dbReference>
<dbReference type="EMBL" id="DSZY01000006">
    <property type="protein sequence ID" value="HGU39867.1"/>
    <property type="molecule type" value="Genomic_DNA"/>
</dbReference>
<keyword evidence="6 9" id="KW-0378">Hydrolase</keyword>
<dbReference type="GO" id="GO:0004177">
    <property type="term" value="F:aminopeptidase activity"/>
    <property type="evidence" value="ECO:0007669"/>
    <property type="project" value="UniProtKB-KW"/>
</dbReference>
<dbReference type="GO" id="GO:0008270">
    <property type="term" value="F:zinc ion binding"/>
    <property type="evidence" value="ECO:0007669"/>
    <property type="project" value="InterPro"/>
</dbReference>
<dbReference type="Gene3D" id="3.40.630.10">
    <property type="entry name" value="Zn peptidases"/>
    <property type="match status" value="1"/>
</dbReference>
<evidence type="ECO:0000256" key="2">
    <source>
        <dbReference type="ARBA" id="ARBA00008290"/>
    </source>
</evidence>
<organism evidence="11">
    <name type="scientific">Fervidobacterium thailandense</name>
    <dbReference type="NCBI Taxonomy" id="1008305"/>
    <lineage>
        <taxon>Bacteria</taxon>
        <taxon>Thermotogati</taxon>
        <taxon>Thermotogota</taxon>
        <taxon>Thermotogae</taxon>
        <taxon>Thermotogales</taxon>
        <taxon>Fervidobacteriaceae</taxon>
        <taxon>Fervidobacterium</taxon>
    </lineage>
</organism>
<dbReference type="InterPro" id="IPR001948">
    <property type="entry name" value="Peptidase_M18"/>
</dbReference>
<dbReference type="PRINTS" id="PR00932">
    <property type="entry name" value="AMINO1PTASE"/>
</dbReference>
<dbReference type="GO" id="GO:0008237">
    <property type="term" value="F:metallopeptidase activity"/>
    <property type="evidence" value="ECO:0007669"/>
    <property type="project" value="UniProtKB-KW"/>
</dbReference>
<dbReference type="EC" id="3.4.11.-" evidence="10"/>